<evidence type="ECO:0000256" key="1">
    <source>
        <dbReference type="SAM" id="MobiDB-lite"/>
    </source>
</evidence>
<proteinExistence type="predicted"/>
<organism evidence="2 3">
    <name type="scientific">Taurinivorans muris</name>
    <dbReference type="NCBI Taxonomy" id="2787751"/>
    <lineage>
        <taxon>Bacteria</taxon>
        <taxon>Pseudomonadati</taxon>
        <taxon>Thermodesulfobacteriota</taxon>
        <taxon>Desulfovibrionia</taxon>
        <taxon>Desulfovibrionales</taxon>
        <taxon>Desulfovibrionaceae</taxon>
        <taxon>Taurinivorans</taxon>
    </lineage>
</organism>
<feature type="compositionally biased region" description="Basic and acidic residues" evidence="1">
    <location>
        <begin position="35"/>
        <end position="44"/>
    </location>
</feature>
<accession>A0ABY5XZX3</accession>
<dbReference type="RefSeq" id="WP_334315044.1">
    <property type="nucleotide sequence ID" value="NZ_CP065938.1"/>
</dbReference>
<evidence type="ECO:0000313" key="3">
    <source>
        <dbReference type="Proteomes" id="UP001058120"/>
    </source>
</evidence>
<name>A0ABY5XZX3_9BACT</name>
<protein>
    <submittedName>
        <fullName evidence="2">Uncharacterized protein</fullName>
    </submittedName>
</protein>
<evidence type="ECO:0000313" key="2">
    <source>
        <dbReference type="EMBL" id="UWX05464.1"/>
    </source>
</evidence>
<dbReference type="EMBL" id="CP065938">
    <property type="protein sequence ID" value="UWX05464.1"/>
    <property type="molecule type" value="Genomic_DNA"/>
</dbReference>
<keyword evidence="3" id="KW-1185">Reference proteome</keyword>
<feature type="region of interest" description="Disordered" evidence="1">
    <location>
        <begin position="35"/>
        <end position="56"/>
    </location>
</feature>
<reference evidence="2" key="1">
    <citation type="submission" date="2020-12" db="EMBL/GenBank/DDBJ databases">
        <title>Taurinivorans muris gen. nov., sp. nov., fundamental and realized metabolic niche of a ubiquitous sulfidogenic bacterium in the murine intestine.</title>
        <authorList>
            <person name="Ye H."/>
            <person name="Hanson B.T."/>
            <person name="Loy A."/>
        </authorList>
    </citation>
    <scope>NUCLEOTIDE SEQUENCE</scope>
    <source>
        <strain evidence="2">LT0009</strain>
    </source>
</reference>
<gene>
    <name evidence="2" type="ORF">JBF11_08440</name>
</gene>
<dbReference type="Proteomes" id="UP001058120">
    <property type="component" value="Chromosome"/>
</dbReference>
<sequence length="292" mass="33351">MKIFWIFVFILLFGQEISAEEPSFYEEFDPRSALEEESRAEHAKQPAAENNAEQSPEDFQEDFFLTDEKHAHFTADNEQYALADSMLNQTWRILVRKSDKKAYGKLWQGHKIWLESGRNDVANTFKEQVPAIPEDHAFMLATVAKTQELAQKIWHEPVLGRYVKGETFVTLTEEDEKVFLQGYGTVPLFMGKSAEAKPQESAVSNAKLEQEKTLAEKDAVNAENRKNEPLANTKTMPQLFFRAELPEDGKLWLALSTVNGQKLYLLTMQDSLCIVHAPALFPLDFNGVFARK</sequence>